<sequence length="289" mass="32868">MEQEKRMLQKNNGCYQGIKKMIHYRENIYSLDNYERYITDSSLFENTGDGIIYTGIVPLITVVEPVVSNQHSVLIIPGGGYRRIVYEREGLDVGRWIAGQGYTAFILSYRMPSVNGYYSFADAKNALNFISYWAGMSERTFKSVGCMGFSAGGHLAGYITHLHYEEETSVRPDWMALIYPVISLDRSIAHQGCRKRLLDAGESEYSASLENSVTEYMPPVFIVHATDDKDVPVIHSLRYFNSIRDKGHHAEAHFFDKGGHGFGVSGKNGYPIEKWQSLLLEWLAEHKFH</sequence>
<dbReference type="EMBL" id="UGCV01000008">
    <property type="protein sequence ID" value="STJ20626.1"/>
    <property type="molecule type" value="Genomic_DNA"/>
</dbReference>
<dbReference type="Pfam" id="PF00326">
    <property type="entry name" value="Peptidase_S9"/>
    <property type="match status" value="1"/>
</dbReference>
<dbReference type="SUPFAM" id="SSF53474">
    <property type="entry name" value="alpha/beta-Hydrolases"/>
    <property type="match status" value="1"/>
</dbReference>
<dbReference type="PANTHER" id="PTHR48081">
    <property type="entry name" value="AB HYDROLASE SUPERFAMILY PROTEIN C4A8.06C"/>
    <property type="match status" value="1"/>
</dbReference>
<dbReference type="Gene3D" id="3.40.50.1820">
    <property type="entry name" value="alpha/beta hydrolase"/>
    <property type="match status" value="1"/>
</dbReference>
<keyword evidence="1 3" id="KW-0378">Hydrolase</keyword>
<dbReference type="GO" id="GO:0006508">
    <property type="term" value="P:proteolysis"/>
    <property type="evidence" value="ECO:0007669"/>
    <property type="project" value="InterPro"/>
</dbReference>
<evidence type="ECO:0000256" key="1">
    <source>
        <dbReference type="ARBA" id="ARBA00022801"/>
    </source>
</evidence>
<reference evidence="3 4" key="1">
    <citation type="submission" date="2018-06" db="EMBL/GenBank/DDBJ databases">
        <authorList>
            <consortium name="Pathogen Informatics"/>
            <person name="Doyle S."/>
        </authorList>
    </citation>
    <scope>NUCLEOTIDE SEQUENCE [LARGE SCALE GENOMIC DNA]</scope>
    <source>
        <strain evidence="3 4">NCTC9081</strain>
    </source>
</reference>
<evidence type="ECO:0000313" key="4">
    <source>
        <dbReference type="Proteomes" id="UP000254716"/>
    </source>
</evidence>
<feature type="domain" description="Peptidase S9 prolyl oligopeptidase catalytic" evidence="2">
    <location>
        <begin position="142"/>
        <end position="285"/>
    </location>
</feature>
<dbReference type="GO" id="GO:0008236">
    <property type="term" value="F:serine-type peptidase activity"/>
    <property type="evidence" value="ECO:0007669"/>
    <property type="project" value="InterPro"/>
</dbReference>
<dbReference type="InterPro" id="IPR001375">
    <property type="entry name" value="Peptidase_S9_cat"/>
</dbReference>
<dbReference type="AlphaFoldDB" id="A0A376W985"/>
<proteinExistence type="predicted"/>
<dbReference type="Proteomes" id="UP000254716">
    <property type="component" value="Unassembled WGS sequence"/>
</dbReference>
<evidence type="ECO:0000259" key="2">
    <source>
        <dbReference type="Pfam" id="PF00326"/>
    </source>
</evidence>
<dbReference type="InterPro" id="IPR029058">
    <property type="entry name" value="AB_hydrolase_fold"/>
</dbReference>
<organism evidence="3 4">
    <name type="scientific">Escherichia coli</name>
    <dbReference type="NCBI Taxonomy" id="562"/>
    <lineage>
        <taxon>Bacteria</taxon>
        <taxon>Pseudomonadati</taxon>
        <taxon>Pseudomonadota</taxon>
        <taxon>Gammaproteobacteria</taxon>
        <taxon>Enterobacterales</taxon>
        <taxon>Enterobacteriaceae</taxon>
        <taxon>Escherichia</taxon>
    </lineage>
</organism>
<dbReference type="PANTHER" id="PTHR48081:SF6">
    <property type="entry name" value="PEPTIDASE S9 PROLYL OLIGOPEPTIDASE CATALYTIC DOMAIN-CONTAINING PROTEIN"/>
    <property type="match status" value="1"/>
</dbReference>
<protein>
    <submittedName>
        <fullName evidence="3">Putative hydrolase</fullName>
    </submittedName>
</protein>
<evidence type="ECO:0000313" key="3">
    <source>
        <dbReference type="EMBL" id="STJ20626.1"/>
    </source>
</evidence>
<name>A0A376W985_ECOLX</name>
<dbReference type="InterPro" id="IPR050300">
    <property type="entry name" value="GDXG_lipolytic_enzyme"/>
</dbReference>
<accession>A0A376W985</accession>
<gene>
    <name evidence="3" type="ORF">NCTC9081_06214</name>
</gene>